<organism evidence="3 4">
    <name type="scientific">Nocardia uniformis</name>
    <dbReference type="NCBI Taxonomy" id="53432"/>
    <lineage>
        <taxon>Bacteria</taxon>
        <taxon>Bacillati</taxon>
        <taxon>Actinomycetota</taxon>
        <taxon>Actinomycetes</taxon>
        <taxon>Mycobacteriales</taxon>
        <taxon>Nocardiaceae</taxon>
        <taxon>Nocardia</taxon>
    </lineage>
</organism>
<keyword evidence="2" id="KW-0472">Membrane</keyword>
<gene>
    <name evidence="3" type="ORF">HLB23_07900</name>
</gene>
<evidence type="ECO:0000313" key="4">
    <source>
        <dbReference type="Proteomes" id="UP000586827"/>
    </source>
</evidence>
<feature type="transmembrane region" description="Helical" evidence="2">
    <location>
        <begin position="33"/>
        <end position="56"/>
    </location>
</feature>
<feature type="transmembrane region" description="Helical" evidence="2">
    <location>
        <begin position="62"/>
        <end position="81"/>
    </location>
</feature>
<dbReference type="AlphaFoldDB" id="A0A849C499"/>
<keyword evidence="2" id="KW-1133">Transmembrane helix</keyword>
<evidence type="ECO:0000256" key="2">
    <source>
        <dbReference type="SAM" id="Phobius"/>
    </source>
</evidence>
<keyword evidence="4" id="KW-1185">Reference proteome</keyword>
<sequence length="94" mass="10025">MSSTQRSSANSTANHSGAGSTANTAAHPAKWKIWLLTLIGLYPMLTVLVMLTAPLLESLPTPLRLACILPVAVGAMVWVIMPRLTKLCAGWLAR</sequence>
<feature type="region of interest" description="Disordered" evidence="1">
    <location>
        <begin position="1"/>
        <end position="25"/>
    </location>
</feature>
<feature type="compositionally biased region" description="Polar residues" evidence="1">
    <location>
        <begin position="1"/>
        <end position="24"/>
    </location>
</feature>
<dbReference type="EMBL" id="JABELX010000003">
    <property type="protein sequence ID" value="NNH69789.1"/>
    <property type="molecule type" value="Genomic_DNA"/>
</dbReference>
<keyword evidence="2" id="KW-0812">Transmembrane</keyword>
<evidence type="ECO:0000313" key="3">
    <source>
        <dbReference type="EMBL" id="NNH69789.1"/>
    </source>
</evidence>
<accession>A0A849C499</accession>
<evidence type="ECO:0000256" key="1">
    <source>
        <dbReference type="SAM" id="MobiDB-lite"/>
    </source>
</evidence>
<proteinExistence type="predicted"/>
<reference evidence="3 4" key="1">
    <citation type="submission" date="2020-05" db="EMBL/GenBank/DDBJ databases">
        <title>MicrobeNet Type strains.</title>
        <authorList>
            <person name="Nicholson A.C."/>
        </authorList>
    </citation>
    <scope>NUCLEOTIDE SEQUENCE [LARGE SCALE GENOMIC DNA]</scope>
    <source>
        <strain evidence="3 4">JCM 3224</strain>
    </source>
</reference>
<dbReference type="Proteomes" id="UP000586827">
    <property type="component" value="Unassembled WGS sequence"/>
</dbReference>
<protein>
    <submittedName>
        <fullName evidence="3">Uncharacterized protein</fullName>
    </submittedName>
</protein>
<dbReference type="RefSeq" id="WP_067517645.1">
    <property type="nucleotide sequence ID" value="NZ_JABELX010000003.1"/>
</dbReference>
<comment type="caution">
    <text evidence="3">The sequence shown here is derived from an EMBL/GenBank/DDBJ whole genome shotgun (WGS) entry which is preliminary data.</text>
</comment>
<name>A0A849C499_9NOCA</name>